<name>A0ABY4GJT5_9BACI</name>
<dbReference type="Gene3D" id="1.20.120.330">
    <property type="entry name" value="Nucleotidyltransferases domain 2"/>
    <property type="match status" value="1"/>
</dbReference>
<reference evidence="1 2" key="1">
    <citation type="submission" date="2022-04" db="EMBL/GenBank/DDBJ databases">
        <title>Gracilibacillus sp. isolated from saltern.</title>
        <authorList>
            <person name="Won M."/>
            <person name="Lee C.-M."/>
            <person name="Woen H.-Y."/>
            <person name="Kwon S.-W."/>
        </authorList>
    </citation>
    <scope>NUCLEOTIDE SEQUENCE [LARGE SCALE GENOMIC DNA]</scope>
    <source>
        <strain evidence="1 2">SSPM10-3</strain>
    </source>
</reference>
<dbReference type="InterPro" id="IPR010235">
    <property type="entry name" value="HepT"/>
</dbReference>
<dbReference type="SUPFAM" id="SSF81593">
    <property type="entry name" value="Nucleotidyltransferase substrate binding subunit/domain"/>
    <property type="match status" value="1"/>
</dbReference>
<evidence type="ECO:0000313" key="2">
    <source>
        <dbReference type="Proteomes" id="UP000831537"/>
    </source>
</evidence>
<dbReference type="NCBIfam" id="TIGR01987">
    <property type="entry name" value="HI0074"/>
    <property type="match status" value="1"/>
</dbReference>
<sequence length="151" mass="18239">MSSYEKYRESIDYSYQHVYRMYIHSKSIIEKYKSMESVDDITAEVYRDSIIKKYELLEDLLWKILSKIFKAKGLMIHNPRDCYKQAFKEGWIDNIEVWNNILQSRNSTAHIYNEADYEKIKQSIINEYMDEIEKLLFKLNESVIPDVRNSK</sequence>
<dbReference type="EMBL" id="CP095071">
    <property type="protein sequence ID" value="UOQ84611.1"/>
    <property type="molecule type" value="Genomic_DNA"/>
</dbReference>
<dbReference type="RefSeq" id="WP_244742610.1">
    <property type="nucleotide sequence ID" value="NZ_CP095071.1"/>
</dbReference>
<dbReference type="Pfam" id="PF08780">
    <property type="entry name" value="NTase_sub_bind"/>
    <property type="match status" value="1"/>
</dbReference>
<gene>
    <name evidence="1" type="ORF">MUN87_18405</name>
</gene>
<accession>A0ABY4GJT5</accession>
<dbReference type="Proteomes" id="UP000831537">
    <property type="component" value="Chromosome"/>
</dbReference>
<keyword evidence="2" id="KW-1185">Reference proteome</keyword>
<protein>
    <submittedName>
        <fullName evidence="1">Nucleotidyltransferase substrate binding protein</fullName>
    </submittedName>
</protein>
<evidence type="ECO:0000313" key="1">
    <source>
        <dbReference type="EMBL" id="UOQ84611.1"/>
    </source>
</evidence>
<proteinExistence type="predicted"/>
<organism evidence="1 2">
    <name type="scientific">Gracilibacillus salinarum</name>
    <dbReference type="NCBI Taxonomy" id="2932255"/>
    <lineage>
        <taxon>Bacteria</taxon>
        <taxon>Bacillati</taxon>
        <taxon>Bacillota</taxon>
        <taxon>Bacilli</taxon>
        <taxon>Bacillales</taxon>
        <taxon>Bacillaceae</taxon>
        <taxon>Gracilibacillus</taxon>
    </lineage>
</organism>